<evidence type="ECO:0000313" key="1">
    <source>
        <dbReference type="EMBL" id="RLW04522.1"/>
    </source>
</evidence>
<name>A0A3L8SM58_CHLGU</name>
<organism evidence="1 2">
    <name type="scientific">Chloebia gouldiae</name>
    <name type="common">Gouldian finch</name>
    <name type="synonym">Erythrura gouldiae</name>
    <dbReference type="NCBI Taxonomy" id="44316"/>
    <lineage>
        <taxon>Eukaryota</taxon>
        <taxon>Metazoa</taxon>
        <taxon>Chordata</taxon>
        <taxon>Craniata</taxon>
        <taxon>Vertebrata</taxon>
        <taxon>Euteleostomi</taxon>
        <taxon>Archelosauria</taxon>
        <taxon>Archosauria</taxon>
        <taxon>Dinosauria</taxon>
        <taxon>Saurischia</taxon>
        <taxon>Theropoda</taxon>
        <taxon>Coelurosauria</taxon>
        <taxon>Aves</taxon>
        <taxon>Neognathae</taxon>
        <taxon>Neoaves</taxon>
        <taxon>Telluraves</taxon>
        <taxon>Australaves</taxon>
        <taxon>Passeriformes</taxon>
        <taxon>Passeroidea</taxon>
        <taxon>Passeridae</taxon>
        <taxon>Chloebia</taxon>
    </lineage>
</organism>
<dbReference type="EMBL" id="QUSF01000013">
    <property type="protein sequence ID" value="RLW04522.1"/>
    <property type="molecule type" value="Genomic_DNA"/>
</dbReference>
<proteinExistence type="predicted"/>
<gene>
    <name evidence="1" type="ORF">DV515_00005860</name>
</gene>
<accession>A0A3L8SM58</accession>
<sequence>MFSVRLRYPFKAVEPINLLEYSCGLPCSIVQKAGIHSLATFGKPKHYFNGRSDQITRRNLTMTDAISTEPFTIYYHRRRAEEVNVIFVHSESQYLKILDKEERLQPALASVARPFHSFFHMLCTYGRRLRKTHVPSTDFRLLDIRYSQIQAKQSFIRQGLRVVPQCKFTE</sequence>
<comment type="caution">
    <text evidence="1">The sequence shown here is derived from an EMBL/GenBank/DDBJ whole genome shotgun (WGS) entry which is preliminary data.</text>
</comment>
<dbReference type="AlphaFoldDB" id="A0A3L8SM58"/>
<dbReference type="Proteomes" id="UP000276834">
    <property type="component" value="Unassembled WGS sequence"/>
</dbReference>
<reference evidence="1 2" key="1">
    <citation type="journal article" date="2018" name="Proc. R. Soc. B">
        <title>A non-coding region near Follistatin controls head colour polymorphism in the Gouldian finch.</title>
        <authorList>
            <person name="Toomey M.B."/>
            <person name="Marques C.I."/>
            <person name="Andrade P."/>
            <person name="Araujo P.M."/>
            <person name="Sabatino S."/>
            <person name="Gazda M.A."/>
            <person name="Afonso S."/>
            <person name="Lopes R.J."/>
            <person name="Corbo J.C."/>
            <person name="Carneiro M."/>
        </authorList>
    </citation>
    <scope>NUCLEOTIDE SEQUENCE [LARGE SCALE GENOMIC DNA]</scope>
    <source>
        <strain evidence="1">Red01</strain>
        <tissue evidence="1">Muscle</tissue>
    </source>
</reference>
<evidence type="ECO:0000313" key="2">
    <source>
        <dbReference type="Proteomes" id="UP000276834"/>
    </source>
</evidence>
<keyword evidence="2" id="KW-1185">Reference proteome</keyword>
<protein>
    <submittedName>
        <fullName evidence="1">Uncharacterized protein</fullName>
    </submittedName>
</protein>